<dbReference type="InterPro" id="IPR053136">
    <property type="entry name" value="UTP_pyrophosphatase-like"/>
</dbReference>
<dbReference type="CDD" id="cd07344">
    <property type="entry name" value="M48_yhfN_like"/>
    <property type="match status" value="1"/>
</dbReference>
<dbReference type="EMBL" id="MLJW01000671">
    <property type="protein sequence ID" value="OIQ83804.1"/>
    <property type="molecule type" value="Genomic_DNA"/>
</dbReference>
<dbReference type="PANTHER" id="PTHR30399">
    <property type="entry name" value="UNCHARACTERIZED PROTEIN YGJP"/>
    <property type="match status" value="1"/>
</dbReference>
<feature type="domain" description="YgjP-like metallopeptidase" evidence="1">
    <location>
        <begin position="25"/>
        <end position="228"/>
    </location>
</feature>
<accession>A0A1J5QVE7</accession>
<dbReference type="AlphaFoldDB" id="A0A1J5QVE7"/>
<organism evidence="2">
    <name type="scientific">mine drainage metagenome</name>
    <dbReference type="NCBI Taxonomy" id="410659"/>
    <lineage>
        <taxon>unclassified sequences</taxon>
        <taxon>metagenomes</taxon>
        <taxon>ecological metagenomes</taxon>
    </lineage>
</organism>
<proteinExistence type="predicted"/>
<dbReference type="PANTHER" id="PTHR30399:SF1">
    <property type="entry name" value="UTP PYROPHOSPHATASE"/>
    <property type="match status" value="1"/>
</dbReference>
<name>A0A1J5QVE7_9ZZZZ</name>
<dbReference type="InterPro" id="IPR002725">
    <property type="entry name" value="YgjP-like_metallopeptidase"/>
</dbReference>
<comment type="caution">
    <text evidence="2">The sequence shown here is derived from an EMBL/GenBank/DDBJ whole genome shotgun (WGS) entry which is preliminary data.</text>
</comment>
<dbReference type="Gene3D" id="3.30.2010.10">
    <property type="entry name" value="Metalloproteases ('zincins'), catalytic domain"/>
    <property type="match status" value="1"/>
</dbReference>
<reference evidence="2" key="1">
    <citation type="submission" date="2016-10" db="EMBL/GenBank/DDBJ databases">
        <title>Sequence of Gallionella enrichment culture.</title>
        <authorList>
            <person name="Poehlein A."/>
            <person name="Muehling M."/>
            <person name="Daniel R."/>
        </authorList>
    </citation>
    <scope>NUCLEOTIDE SEQUENCE</scope>
</reference>
<evidence type="ECO:0000259" key="1">
    <source>
        <dbReference type="Pfam" id="PF01863"/>
    </source>
</evidence>
<dbReference type="Pfam" id="PF01863">
    <property type="entry name" value="YgjP-like"/>
    <property type="match status" value="1"/>
</dbReference>
<protein>
    <submittedName>
        <fullName evidence="2">WLM domain protein</fullName>
    </submittedName>
</protein>
<evidence type="ECO:0000313" key="2">
    <source>
        <dbReference type="EMBL" id="OIQ83804.1"/>
    </source>
</evidence>
<gene>
    <name evidence="2" type="ORF">GALL_343940</name>
</gene>
<sequence>MTQRQLRLPGGHSIPYTLKVSANRRTIGLRVDGNGLTVHIPKRVAQHTVESLLQDKSDWITRKLSELQDRSPPFEWRDGATLQHLGQDVRLDLRQDARNRAVEFDGARLYIALPAPDDTRLVQRKVAQWYAKQARADFTRRIELLAAKLGVPTPPLFLSSARTRWGSCNSRGEIRLNWRLIQAPPHIIHYVVAHELAHLKEMNHSAKFWAWVGKLCPDYLAARRELKAMSGQLHLV</sequence>